<keyword evidence="1" id="KW-1133">Transmembrane helix</keyword>
<keyword evidence="3" id="KW-1185">Reference proteome</keyword>
<keyword evidence="1" id="KW-0812">Transmembrane</keyword>
<dbReference type="Proteomes" id="UP001060164">
    <property type="component" value="Chromosome"/>
</dbReference>
<accession>A0ABY5VHC0</accession>
<feature type="transmembrane region" description="Helical" evidence="1">
    <location>
        <begin position="182"/>
        <end position="210"/>
    </location>
</feature>
<organism evidence="2 3">
    <name type="scientific">Ruminococcus gauvreauii</name>
    <dbReference type="NCBI Taxonomy" id="438033"/>
    <lineage>
        <taxon>Bacteria</taxon>
        <taxon>Bacillati</taxon>
        <taxon>Bacillota</taxon>
        <taxon>Clostridia</taxon>
        <taxon>Eubacteriales</taxon>
        <taxon>Oscillospiraceae</taxon>
        <taxon>Ruminococcus</taxon>
    </lineage>
</organism>
<reference evidence="2" key="1">
    <citation type="journal article" date="2022" name="Cell">
        <title>Design, construction, and in vivo augmentation of a complex gut microbiome.</title>
        <authorList>
            <person name="Cheng A.G."/>
            <person name="Ho P.Y."/>
            <person name="Aranda-Diaz A."/>
            <person name="Jain S."/>
            <person name="Yu F.B."/>
            <person name="Meng X."/>
            <person name="Wang M."/>
            <person name="Iakiviak M."/>
            <person name="Nagashima K."/>
            <person name="Zhao A."/>
            <person name="Murugkar P."/>
            <person name="Patil A."/>
            <person name="Atabakhsh K."/>
            <person name="Weakley A."/>
            <person name="Yan J."/>
            <person name="Brumbaugh A.R."/>
            <person name="Higginbottom S."/>
            <person name="Dimas A."/>
            <person name="Shiver A.L."/>
            <person name="Deutschbauer A."/>
            <person name="Neff N."/>
            <person name="Sonnenburg J.L."/>
            <person name="Huang K.C."/>
            <person name="Fischbach M.A."/>
        </authorList>
    </citation>
    <scope>NUCLEOTIDE SEQUENCE</scope>
    <source>
        <strain evidence="2">DSM 19829</strain>
    </source>
</reference>
<proteinExistence type="predicted"/>
<dbReference type="InterPro" id="IPR008875">
    <property type="entry name" value="TraX"/>
</dbReference>
<dbReference type="Pfam" id="PF05857">
    <property type="entry name" value="TraX"/>
    <property type="match status" value="1"/>
</dbReference>
<feature type="transmembrane region" description="Helical" evidence="1">
    <location>
        <begin position="222"/>
        <end position="243"/>
    </location>
</feature>
<feature type="transmembrane region" description="Helical" evidence="1">
    <location>
        <begin position="93"/>
        <end position="113"/>
    </location>
</feature>
<keyword evidence="1" id="KW-0472">Membrane</keyword>
<feature type="transmembrane region" description="Helical" evidence="1">
    <location>
        <begin position="119"/>
        <end position="138"/>
    </location>
</feature>
<feature type="transmembrane region" description="Helical" evidence="1">
    <location>
        <begin position="64"/>
        <end position="81"/>
    </location>
</feature>
<protein>
    <submittedName>
        <fullName evidence="2">Conjugal transfer protein TraX</fullName>
    </submittedName>
</protein>
<gene>
    <name evidence="2" type="ORF">NQ502_18365</name>
</gene>
<dbReference type="RefSeq" id="WP_028529867.1">
    <property type="nucleotide sequence ID" value="NZ_CABLBR010000035.1"/>
</dbReference>
<feature type="transmembrane region" description="Helical" evidence="1">
    <location>
        <begin position="22"/>
        <end position="44"/>
    </location>
</feature>
<evidence type="ECO:0000313" key="2">
    <source>
        <dbReference type="EMBL" id="UWP59300.1"/>
    </source>
</evidence>
<sequence length="247" mass="27948">MTMVQDSDTTGYRRLTGSSLKMLAMILMLIDHTGQAILYMVYLLPNAPIIIGTPLHNVYLVYRAMRFVGRSAFPVFCFLLVQGFLHTSNRRKYVFRLGVFALLSELPFDLALFGTAVDWGHQNVFFTLLIGLVVLCLMEKFETNPYAQIAAIAVGMGLAWLLKSDYSYHGVLLIAILYFFRYYPVLMTAAGCISLLWEAPACLAFIPINLYNKQRGSNMKYFFYFFYPVHLLLLAAIRSLLILSGAG</sequence>
<feature type="transmembrane region" description="Helical" evidence="1">
    <location>
        <begin position="145"/>
        <end position="162"/>
    </location>
</feature>
<evidence type="ECO:0000256" key="1">
    <source>
        <dbReference type="SAM" id="Phobius"/>
    </source>
</evidence>
<dbReference type="EMBL" id="CP102290">
    <property type="protein sequence ID" value="UWP59300.1"/>
    <property type="molecule type" value="Genomic_DNA"/>
</dbReference>
<name>A0ABY5VHC0_9FIRM</name>
<evidence type="ECO:0000313" key="3">
    <source>
        <dbReference type="Proteomes" id="UP001060164"/>
    </source>
</evidence>